<protein>
    <submittedName>
        <fullName evidence="1">Uncharacterized protein</fullName>
    </submittedName>
</protein>
<evidence type="ECO:0000313" key="3">
    <source>
        <dbReference type="Proteomes" id="UP000243498"/>
    </source>
</evidence>
<accession>A0A5C6G786</accession>
<proteinExistence type="predicted"/>
<comment type="caution">
    <text evidence="1">The sequence shown here is derived from an EMBL/GenBank/DDBJ whole genome shotgun (WGS) entry which is preliminary data.</text>
</comment>
<accession>A0A167JHS4</accession>
<dbReference type="OrthoDB" id="10473656at2759"/>
<keyword evidence="3" id="KW-1185">Reference proteome</keyword>
<reference evidence="1 3" key="1">
    <citation type="journal article" date="2016" name="Genome Biol. Evol.">
        <title>Divergent and convergent evolution of fungal pathogenicity.</title>
        <authorList>
            <person name="Shang Y."/>
            <person name="Xiao G."/>
            <person name="Zheng P."/>
            <person name="Cen K."/>
            <person name="Zhan S."/>
            <person name="Wang C."/>
        </authorList>
    </citation>
    <scope>NUCLEOTIDE SEQUENCE [LARGE SCALE GENOMIC DNA]</scope>
    <source>
        <strain evidence="1 3">RCEF 4871</strain>
    </source>
</reference>
<evidence type="ECO:0000313" key="2">
    <source>
        <dbReference type="EMBL" id="TWU73139.1"/>
    </source>
</evidence>
<organism evidence="1 3">
    <name type="scientific">Metarhizium rileyi (strain RCEF 4871)</name>
    <name type="common">Nomuraea rileyi</name>
    <dbReference type="NCBI Taxonomy" id="1649241"/>
    <lineage>
        <taxon>Eukaryota</taxon>
        <taxon>Fungi</taxon>
        <taxon>Dikarya</taxon>
        <taxon>Ascomycota</taxon>
        <taxon>Pezizomycotina</taxon>
        <taxon>Sordariomycetes</taxon>
        <taxon>Hypocreomycetidae</taxon>
        <taxon>Hypocreales</taxon>
        <taxon>Clavicipitaceae</taxon>
        <taxon>Metarhizium</taxon>
    </lineage>
</organism>
<gene>
    <name evidence="2" type="ORF">ED733_001856</name>
    <name evidence="1" type="ORF">NOR_00732</name>
</gene>
<dbReference type="Proteomes" id="UP000243498">
    <property type="component" value="Unassembled WGS sequence"/>
</dbReference>
<reference evidence="4" key="2">
    <citation type="submission" date="2018-12" db="EMBL/GenBank/DDBJ databases">
        <title>The complete genome of Metarhizium rileyi, a key fungal pathogen of Lepidoptera.</title>
        <authorList>
            <person name="Binneck E."/>
            <person name="Lastra C.C.L."/>
            <person name="Sosa-Gomez D.R."/>
        </authorList>
    </citation>
    <scope>NUCLEOTIDE SEQUENCE [LARGE SCALE GENOMIC DNA]</scope>
    <source>
        <strain evidence="4">Cep018-CH2</strain>
    </source>
</reference>
<dbReference type="AlphaFoldDB" id="A0A167JHS4"/>
<dbReference type="EMBL" id="SBHS01000020">
    <property type="protein sequence ID" value="TWU73139.1"/>
    <property type="molecule type" value="Genomic_DNA"/>
</dbReference>
<sequence length="110" mass="11733">MRSYVPILLFAAGTRAELGPPIAVPGSDLLAAWDLVVSETRCPFQCFVDATNKLKTCDEGFIKPFCASISNPTNRAELRECVANCGASAKTAQFVDLFMDNIVCGKANAG</sequence>
<dbReference type="EMBL" id="AZHC01000002">
    <property type="protein sequence ID" value="OAA50282.1"/>
    <property type="molecule type" value="Genomic_DNA"/>
</dbReference>
<evidence type="ECO:0000313" key="1">
    <source>
        <dbReference type="EMBL" id="OAA50282.1"/>
    </source>
</evidence>
<dbReference type="Proteomes" id="UP000317257">
    <property type="component" value="Unassembled WGS sequence"/>
</dbReference>
<reference evidence="2" key="3">
    <citation type="journal article" date="2019" name="Microbiol. Resour. Announc.">
        <title>Genome Sequence of Metarhizium rileyi, a Microbial Control Agent for Lepidoptera.</title>
        <authorList>
            <person name="Binneck E."/>
            <person name="Lastra C.C.L."/>
            <person name="Sosa-Gomez D.R."/>
        </authorList>
    </citation>
    <scope>NUCLEOTIDE SEQUENCE</scope>
    <source>
        <strain evidence="2">Cep018-CH2</strain>
    </source>
</reference>
<name>A0A167JHS4_METRR</name>
<evidence type="ECO:0000313" key="4">
    <source>
        <dbReference type="Proteomes" id="UP000317257"/>
    </source>
</evidence>